<reference evidence="1 2" key="1">
    <citation type="submission" date="2024-01" db="EMBL/GenBank/DDBJ databases">
        <authorList>
            <person name="Waweru B."/>
        </authorList>
    </citation>
    <scope>NUCLEOTIDE SEQUENCE [LARGE SCALE GENOMIC DNA]</scope>
</reference>
<accession>A0AAV1S3X8</accession>
<keyword evidence="2" id="KW-1185">Reference proteome</keyword>
<gene>
    <name evidence="1" type="ORF">DCAF_LOCUS17689</name>
</gene>
<sequence>MELAPTSFYGSWKRYWRRKRYQRLDGAITARKNMKVARFGGSPRRVWKIKAVPRLRILKNIASPFKLLRKLKNAYVNMMLSLAGNVDGTNVFGNKRVPRGRQVKAIYPSEAFEKRLIYEIYKNLLATRELSTM</sequence>
<evidence type="ECO:0000313" key="2">
    <source>
        <dbReference type="Proteomes" id="UP001314170"/>
    </source>
</evidence>
<dbReference type="Proteomes" id="UP001314170">
    <property type="component" value="Unassembled WGS sequence"/>
</dbReference>
<proteinExistence type="predicted"/>
<name>A0AAV1S3X8_9ROSI</name>
<comment type="caution">
    <text evidence="1">The sequence shown here is derived from an EMBL/GenBank/DDBJ whole genome shotgun (WGS) entry which is preliminary data.</text>
</comment>
<protein>
    <submittedName>
        <fullName evidence="1">Uncharacterized protein</fullName>
    </submittedName>
</protein>
<dbReference type="PANTHER" id="PTHR33702:SF16">
    <property type="match status" value="1"/>
</dbReference>
<evidence type="ECO:0000313" key="1">
    <source>
        <dbReference type="EMBL" id="CAK7344233.1"/>
    </source>
</evidence>
<organism evidence="1 2">
    <name type="scientific">Dovyalis caffra</name>
    <dbReference type="NCBI Taxonomy" id="77055"/>
    <lineage>
        <taxon>Eukaryota</taxon>
        <taxon>Viridiplantae</taxon>
        <taxon>Streptophyta</taxon>
        <taxon>Embryophyta</taxon>
        <taxon>Tracheophyta</taxon>
        <taxon>Spermatophyta</taxon>
        <taxon>Magnoliopsida</taxon>
        <taxon>eudicotyledons</taxon>
        <taxon>Gunneridae</taxon>
        <taxon>Pentapetalae</taxon>
        <taxon>rosids</taxon>
        <taxon>fabids</taxon>
        <taxon>Malpighiales</taxon>
        <taxon>Salicaceae</taxon>
        <taxon>Flacourtieae</taxon>
        <taxon>Dovyalis</taxon>
    </lineage>
</organism>
<dbReference type="AlphaFoldDB" id="A0AAV1S3X8"/>
<dbReference type="EMBL" id="CAWUPB010001161">
    <property type="protein sequence ID" value="CAK7344233.1"/>
    <property type="molecule type" value="Genomic_DNA"/>
</dbReference>
<dbReference type="PANTHER" id="PTHR33702">
    <property type="entry name" value="BNAA09G40010D PROTEIN"/>
    <property type="match status" value="1"/>
</dbReference>